<dbReference type="AlphaFoldDB" id="A0A645F4Z3"/>
<proteinExistence type="predicted"/>
<gene>
    <name evidence="1" type="ORF">SDC9_156718</name>
</gene>
<comment type="caution">
    <text evidence="1">The sequence shown here is derived from an EMBL/GenBank/DDBJ whole genome shotgun (WGS) entry which is preliminary data.</text>
</comment>
<organism evidence="1">
    <name type="scientific">bioreactor metagenome</name>
    <dbReference type="NCBI Taxonomy" id="1076179"/>
    <lineage>
        <taxon>unclassified sequences</taxon>
        <taxon>metagenomes</taxon>
        <taxon>ecological metagenomes</taxon>
    </lineage>
</organism>
<reference evidence="1" key="1">
    <citation type="submission" date="2019-08" db="EMBL/GenBank/DDBJ databases">
        <authorList>
            <person name="Kucharzyk K."/>
            <person name="Murdoch R.W."/>
            <person name="Higgins S."/>
            <person name="Loffler F."/>
        </authorList>
    </citation>
    <scope>NUCLEOTIDE SEQUENCE</scope>
</reference>
<dbReference type="EMBL" id="VSSQ01055536">
    <property type="protein sequence ID" value="MPN09428.1"/>
    <property type="molecule type" value="Genomic_DNA"/>
</dbReference>
<sequence>MNDIHLIPDDLFDLSADQLKTPSSKVRDDADILCAFAFGIVRLPFVQHQCVVDSQIADVVRACTQLVQAIQFRQRNLRQLEG</sequence>
<evidence type="ECO:0000313" key="1">
    <source>
        <dbReference type="EMBL" id="MPN09428.1"/>
    </source>
</evidence>
<accession>A0A645F4Z3</accession>
<name>A0A645F4Z3_9ZZZZ</name>
<protein>
    <submittedName>
        <fullName evidence="1">Uncharacterized protein</fullName>
    </submittedName>
</protein>